<keyword evidence="2" id="KW-1185">Reference proteome</keyword>
<organism evidence="1 2">
    <name type="scientific">Pisolithus microcarpus 441</name>
    <dbReference type="NCBI Taxonomy" id="765257"/>
    <lineage>
        <taxon>Eukaryota</taxon>
        <taxon>Fungi</taxon>
        <taxon>Dikarya</taxon>
        <taxon>Basidiomycota</taxon>
        <taxon>Agaricomycotina</taxon>
        <taxon>Agaricomycetes</taxon>
        <taxon>Agaricomycetidae</taxon>
        <taxon>Boletales</taxon>
        <taxon>Sclerodermatineae</taxon>
        <taxon>Pisolithaceae</taxon>
        <taxon>Pisolithus</taxon>
    </lineage>
</organism>
<feature type="non-terminal residue" evidence="1">
    <location>
        <position position="166"/>
    </location>
</feature>
<dbReference type="Proteomes" id="UP000054018">
    <property type="component" value="Unassembled WGS sequence"/>
</dbReference>
<protein>
    <submittedName>
        <fullName evidence="1">Uncharacterized protein</fullName>
    </submittedName>
</protein>
<sequence>LLFGRFKEETTDCSLDAKVVLGRVARDLTHTSHPGHVSAIISCADVLSERYEKEESRADLDELVTLRRAAWASMPPLDPRWQKSLSALDDCLYKCFKRWGGIADLEEVISLRRLALESASLQDRCRSLVHLSNALRERYQVLRLRSDLEEATKLASAALALDPPDH</sequence>
<dbReference type="STRING" id="765257.A0A0C9YVL9"/>
<reference evidence="1 2" key="1">
    <citation type="submission" date="2014-04" db="EMBL/GenBank/DDBJ databases">
        <authorList>
            <consortium name="DOE Joint Genome Institute"/>
            <person name="Kuo A."/>
            <person name="Kohler A."/>
            <person name="Costa M.D."/>
            <person name="Nagy L.G."/>
            <person name="Floudas D."/>
            <person name="Copeland A."/>
            <person name="Barry K.W."/>
            <person name="Cichocki N."/>
            <person name="Veneault-Fourrey C."/>
            <person name="LaButti K."/>
            <person name="Lindquist E.A."/>
            <person name="Lipzen A."/>
            <person name="Lundell T."/>
            <person name="Morin E."/>
            <person name="Murat C."/>
            <person name="Sun H."/>
            <person name="Tunlid A."/>
            <person name="Henrissat B."/>
            <person name="Grigoriev I.V."/>
            <person name="Hibbett D.S."/>
            <person name="Martin F."/>
            <person name="Nordberg H.P."/>
            <person name="Cantor M.N."/>
            <person name="Hua S.X."/>
        </authorList>
    </citation>
    <scope>NUCLEOTIDE SEQUENCE [LARGE SCALE GENOMIC DNA]</scope>
    <source>
        <strain evidence="1 2">441</strain>
    </source>
</reference>
<proteinExistence type="predicted"/>
<feature type="non-terminal residue" evidence="1">
    <location>
        <position position="1"/>
    </location>
</feature>
<gene>
    <name evidence="1" type="ORF">PISMIDRAFT_78018</name>
</gene>
<name>A0A0C9YVL9_9AGAM</name>
<reference evidence="2" key="2">
    <citation type="submission" date="2015-01" db="EMBL/GenBank/DDBJ databases">
        <title>Evolutionary Origins and Diversification of the Mycorrhizal Mutualists.</title>
        <authorList>
            <consortium name="DOE Joint Genome Institute"/>
            <consortium name="Mycorrhizal Genomics Consortium"/>
            <person name="Kohler A."/>
            <person name="Kuo A."/>
            <person name="Nagy L.G."/>
            <person name="Floudas D."/>
            <person name="Copeland A."/>
            <person name="Barry K.W."/>
            <person name="Cichocki N."/>
            <person name="Veneault-Fourrey C."/>
            <person name="LaButti K."/>
            <person name="Lindquist E.A."/>
            <person name="Lipzen A."/>
            <person name="Lundell T."/>
            <person name="Morin E."/>
            <person name="Murat C."/>
            <person name="Riley R."/>
            <person name="Ohm R."/>
            <person name="Sun H."/>
            <person name="Tunlid A."/>
            <person name="Henrissat B."/>
            <person name="Grigoriev I.V."/>
            <person name="Hibbett D.S."/>
            <person name="Martin F."/>
        </authorList>
    </citation>
    <scope>NUCLEOTIDE SEQUENCE [LARGE SCALE GENOMIC DNA]</scope>
    <source>
        <strain evidence="2">441</strain>
    </source>
</reference>
<dbReference type="OrthoDB" id="2684514at2759"/>
<dbReference type="EMBL" id="KN834138">
    <property type="protein sequence ID" value="KIK11923.1"/>
    <property type="molecule type" value="Genomic_DNA"/>
</dbReference>
<evidence type="ECO:0000313" key="1">
    <source>
        <dbReference type="EMBL" id="KIK11923.1"/>
    </source>
</evidence>
<accession>A0A0C9YVL9</accession>
<evidence type="ECO:0000313" key="2">
    <source>
        <dbReference type="Proteomes" id="UP000054018"/>
    </source>
</evidence>
<dbReference type="HOGENOM" id="CLU_001305_4_1_1"/>
<dbReference type="AlphaFoldDB" id="A0A0C9YVL9"/>